<reference evidence="3" key="1">
    <citation type="journal article" date="2021" name="ISME J.">
        <title>Evolutionary origin and ecological implication of a unique nif island in free-living Bradyrhizobium lineages.</title>
        <authorList>
            <person name="Tao J."/>
        </authorList>
    </citation>
    <scope>NUCLEOTIDE SEQUENCE [LARGE SCALE GENOMIC DNA]</scope>
    <source>
        <strain evidence="3">SZCCT0094</strain>
    </source>
</reference>
<name>A0ABS5G565_9BRAD</name>
<keyword evidence="3" id="KW-1185">Reference proteome</keyword>
<feature type="compositionally biased region" description="Pro residues" evidence="1">
    <location>
        <begin position="54"/>
        <end position="64"/>
    </location>
</feature>
<sequence length="489" mass="53304">MGQTAHERLREYLGQLPPNAQSLLMREFERAIERGQDVAVATLVLEQLRKVVRPAPPAAPPTPVAEPVRPQPAIEVSRPPAREDRRQSGDGPRRLFRPLEPFLTDSSGPLRPGQIRRASLLAVWQWLGREGAPERYAEFEAALSTAGDGSREVEMAARKLQLATAEALMKLVGPNATGDRQRALARIGAPSVIEDLLPIALVLQNREALDGLNGRLPGIIRVLGDSQIASVTDAINVPSLQTPLMLPFALALVMQRLAAPWQIIRLATKIAASDDEIRVAATPFGVAVTIALNDLANLATVLRADIRRGHFANLGDTLKTLHDGVRGLRTELDLRSESNWGKQLTAIRADISNALQSEIDSVPGRARRILRQRADKDIPAGAGVDTSEVEEVAALIEFVAVCRNYASELAINEVTLRTYSDLQQYVEKATEALVQSLRSGDARARAYRQSQVSAAIRFCHVLFGNDYAQLMSRAAENALNGERKSSRAG</sequence>
<accession>A0ABS5G565</accession>
<evidence type="ECO:0000313" key="2">
    <source>
        <dbReference type="EMBL" id="MBR1136403.1"/>
    </source>
</evidence>
<gene>
    <name evidence="2" type="ORF">JQ619_11545</name>
</gene>
<evidence type="ECO:0000313" key="3">
    <source>
        <dbReference type="Proteomes" id="UP001314635"/>
    </source>
</evidence>
<feature type="compositionally biased region" description="Basic and acidic residues" evidence="1">
    <location>
        <begin position="80"/>
        <end position="93"/>
    </location>
</feature>
<proteinExistence type="predicted"/>
<protein>
    <submittedName>
        <fullName evidence="2">Uncharacterized protein</fullName>
    </submittedName>
</protein>
<evidence type="ECO:0000256" key="1">
    <source>
        <dbReference type="SAM" id="MobiDB-lite"/>
    </source>
</evidence>
<feature type="region of interest" description="Disordered" evidence="1">
    <location>
        <begin position="54"/>
        <end position="108"/>
    </location>
</feature>
<dbReference type="Proteomes" id="UP001314635">
    <property type="component" value="Unassembled WGS sequence"/>
</dbReference>
<dbReference type="EMBL" id="JAFCLK010000009">
    <property type="protein sequence ID" value="MBR1136403.1"/>
    <property type="molecule type" value="Genomic_DNA"/>
</dbReference>
<comment type="caution">
    <text evidence="2">The sequence shown here is derived from an EMBL/GenBank/DDBJ whole genome shotgun (WGS) entry which is preliminary data.</text>
</comment>
<organism evidence="2 3">
    <name type="scientific">Bradyrhizobium denitrificans</name>
    <dbReference type="NCBI Taxonomy" id="2734912"/>
    <lineage>
        <taxon>Bacteria</taxon>
        <taxon>Pseudomonadati</taxon>
        <taxon>Pseudomonadota</taxon>
        <taxon>Alphaproteobacteria</taxon>
        <taxon>Hyphomicrobiales</taxon>
        <taxon>Nitrobacteraceae</taxon>
        <taxon>Bradyrhizobium</taxon>
    </lineage>
</organism>
<dbReference type="RefSeq" id="WP_012043207.1">
    <property type="nucleotide sequence ID" value="NZ_JABFDP010000010.1"/>
</dbReference>